<evidence type="ECO:0000256" key="1">
    <source>
        <dbReference type="ARBA" id="ARBA00006538"/>
    </source>
</evidence>
<dbReference type="InterPro" id="IPR025652">
    <property type="entry name" value="TesB_C"/>
</dbReference>
<evidence type="ECO:0000259" key="3">
    <source>
        <dbReference type="Pfam" id="PF02551"/>
    </source>
</evidence>
<dbReference type="InterPro" id="IPR049449">
    <property type="entry name" value="TesB_ACOT8-like_N"/>
</dbReference>
<evidence type="ECO:0000259" key="4">
    <source>
        <dbReference type="Pfam" id="PF13622"/>
    </source>
</evidence>
<dbReference type="PANTHER" id="PTHR11066:SF34">
    <property type="entry name" value="ACYL-COENZYME A THIOESTERASE 8"/>
    <property type="match status" value="1"/>
</dbReference>
<reference evidence="5 6" key="2">
    <citation type="journal article" date="2021" name="Int. J. Syst. Evol. Microbiol.">
        <title>Isolation and Polyphasic Characterization of Desulfuromonas versatilis sp. Nov., an Electrogenic Bacteria Capable of Versatile Metabolism Isolated from a Graphene Oxide-Reducing Enrichment Culture.</title>
        <authorList>
            <person name="Xie L."/>
            <person name="Yoshida N."/>
            <person name="Ishii S."/>
            <person name="Meng L."/>
        </authorList>
    </citation>
    <scope>NUCLEOTIDE SEQUENCE [LARGE SCALE GENOMIC DNA]</scope>
    <source>
        <strain evidence="5 6">NIT-T3</strain>
    </source>
</reference>
<dbReference type="CDD" id="cd03445">
    <property type="entry name" value="Thioesterase_II_repeat2"/>
    <property type="match status" value="1"/>
</dbReference>
<evidence type="ECO:0000313" key="5">
    <source>
        <dbReference type="EMBL" id="BCR04713.1"/>
    </source>
</evidence>
<dbReference type="Proteomes" id="UP001319827">
    <property type="component" value="Chromosome"/>
</dbReference>
<sequence>MKNLVQDLVKHLTLERLEENLFRGESRDVGQKSVFGGQVLGQALMAAARTVEGRQAHSLHGYFLLPGDPRAPIVYDVERIRDGRSFTTRRVVAIQHGRAIFNMAASFQIREQGVEHQAQMPEVPGPEGLADKAELGRRAAERASGRVRRFLLQPRPIEFRPVAPDDPLEPEPRPPQRQLWLRAAAALPDDPALHQAVLAYASDFSLLGTAFLPHGLSFLQRQVQAASLDHAMWFHREFRLDDWLLYAMDSPSAGNARGLCRGSIFTRDGKLVASVAQEGLIRKVDDHGE</sequence>
<reference evidence="5 6" key="1">
    <citation type="journal article" date="2016" name="C (Basel)">
        <title>Selective Growth of and Electricity Production by Marine Exoelectrogenic Bacteria in Self-Aggregated Hydrogel of Microbially Reduced Graphene Oxide.</title>
        <authorList>
            <person name="Yoshida N."/>
            <person name="Goto Y."/>
            <person name="Miyata Y."/>
        </authorList>
    </citation>
    <scope>NUCLEOTIDE SEQUENCE [LARGE SCALE GENOMIC DNA]</scope>
    <source>
        <strain evidence="5 6">NIT-T3</strain>
    </source>
</reference>
<dbReference type="CDD" id="cd03444">
    <property type="entry name" value="Thioesterase_II_repeat1"/>
    <property type="match status" value="1"/>
</dbReference>
<keyword evidence="2" id="KW-0378">Hydrolase</keyword>
<gene>
    <name evidence="5" type="primary">tesB</name>
    <name evidence="5" type="ORF">DESUT3_17820</name>
</gene>
<dbReference type="RefSeq" id="WP_221252167.1">
    <property type="nucleotide sequence ID" value="NZ_AP024355.1"/>
</dbReference>
<feature type="domain" description="Acyl-CoA thioesterase-like N-terminal HotDog" evidence="4">
    <location>
        <begin position="31"/>
        <end position="108"/>
    </location>
</feature>
<dbReference type="NCBIfam" id="TIGR00189">
    <property type="entry name" value="tesB"/>
    <property type="match status" value="1"/>
</dbReference>
<proteinExistence type="inferred from homology"/>
<evidence type="ECO:0000313" key="6">
    <source>
        <dbReference type="Proteomes" id="UP001319827"/>
    </source>
</evidence>
<dbReference type="Pfam" id="PF02551">
    <property type="entry name" value="Acyl_CoA_thio"/>
    <property type="match status" value="1"/>
</dbReference>
<dbReference type="EMBL" id="AP024355">
    <property type="protein sequence ID" value="BCR04713.1"/>
    <property type="molecule type" value="Genomic_DNA"/>
</dbReference>
<evidence type="ECO:0000256" key="2">
    <source>
        <dbReference type="ARBA" id="ARBA00022801"/>
    </source>
</evidence>
<feature type="domain" description="Acyl-CoA thioesterase 2 C-terminal" evidence="3">
    <location>
        <begin position="176"/>
        <end position="280"/>
    </location>
</feature>
<dbReference type="PANTHER" id="PTHR11066">
    <property type="entry name" value="ACYL-COA THIOESTERASE"/>
    <property type="match status" value="1"/>
</dbReference>
<comment type="similarity">
    <text evidence="1">Belongs to the C/M/P thioester hydrolase family.</text>
</comment>
<dbReference type="Pfam" id="PF13622">
    <property type="entry name" value="4HBT_3"/>
    <property type="match status" value="1"/>
</dbReference>
<name>A0ABN6DX55_9BACT</name>
<dbReference type="InterPro" id="IPR029069">
    <property type="entry name" value="HotDog_dom_sf"/>
</dbReference>
<dbReference type="SUPFAM" id="SSF54637">
    <property type="entry name" value="Thioesterase/thiol ester dehydrase-isomerase"/>
    <property type="match status" value="2"/>
</dbReference>
<protein>
    <submittedName>
        <fullName evidence="5">Acyl-CoA thioesterase II</fullName>
    </submittedName>
</protein>
<dbReference type="InterPro" id="IPR003703">
    <property type="entry name" value="Acyl_CoA_thio"/>
</dbReference>
<dbReference type="Gene3D" id="2.40.160.210">
    <property type="entry name" value="Acyl-CoA thioesterase, double hotdog domain"/>
    <property type="match status" value="1"/>
</dbReference>
<keyword evidence="6" id="KW-1185">Reference proteome</keyword>
<organism evidence="5 6">
    <name type="scientific">Desulfuromonas versatilis</name>
    <dbReference type="NCBI Taxonomy" id="2802975"/>
    <lineage>
        <taxon>Bacteria</taxon>
        <taxon>Pseudomonadati</taxon>
        <taxon>Thermodesulfobacteriota</taxon>
        <taxon>Desulfuromonadia</taxon>
        <taxon>Desulfuromonadales</taxon>
        <taxon>Desulfuromonadaceae</taxon>
        <taxon>Desulfuromonas</taxon>
    </lineage>
</organism>
<accession>A0ABN6DX55</accession>
<dbReference type="InterPro" id="IPR042171">
    <property type="entry name" value="Acyl-CoA_hotdog"/>
</dbReference>